<dbReference type="PANTHER" id="PTHR12381:SF56">
    <property type="entry name" value="B30.2_SPRY DOMAIN-CONTAINING PROTEIN-RELATED"/>
    <property type="match status" value="1"/>
</dbReference>
<dbReference type="GO" id="GO:0003723">
    <property type="term" value="F:RNA binding"/>
    <property type="evidence" value="ECO:0007669"/>
    <property type="project" value="TreeGrafter"/>
</dbReference>
<name>A0AAD6NQK6_9ROSI</name>
<dbReference type="GO" id="GO:0000380">
    <property type="term" value="P:alternative mRNA splicing, via spliceosome"/>
    <property type="evidence" value="ECO:0007669"/>
    <property type="project" value="TreeGrafter"/>
</dbReference>
<sequence>MGPSSSDISDCEVMMVAGLPASGKTTWADEYPEKCSVLLGRNLILDEMRIAVVAFPKPEDLEFRVDKRFKEMGMEVPADATNNMIANYALSKSKDMPVPDELSDQDVVETFGGRIYSRFALWNSLLSTTSISGSISKIFCKHELDEQSSKAPFKDNF</sequence>
<dbReference type="AlphaFoldDB" id="A0AAD6NQK6"/>
<accession>A0AAD6NQK6</accession>
<organism evidence="1 2">
    <name type="scientific">Salix udensis</name>
    <dbReference type="NCBI Taxonomy" id="889485"/>
    <lineage>
        <taxon>Eukaryota</taxon>
        <taxon>Viridiplantae</taxon>
        <taxon>Streptophyta</taxon>
        <taxon>Embryophyta</taxon>
        <taxon>Tracheophyta</taxon>
        <taxon>Spermatophyta</taxon>
        <taxon>Magnoliopsida</taxon>
        <taxon>eudicotyledons</taxon>
        <taxon>Gunneridae</taxon>
        <taxon>Pentapetalae</taxon>
        <taxon>rosids</taxon>
        <taxon>fabids</taxon>
        <taxon>Malpighiales</taxon>
        <taxon>Salicaceae</taxon>
        <taxon>Saliceae</taxon>
        <taxon>Salix</taxon>
    </lineage>
</organism>
<evidence type="ECO:0000313" key="2">
    <source>
        <dbReference type="Proteomes" id="UP001162972"/>
    </source>
</evidence>
<reference evidence="1 2" key="1">
    <citation type="journal article" date="2023" name="Int. J. Mol. Sci.">
        <title>De Novo Assembly and Annotation of 11 Diverse Shrub Willow (Salix) Genomes Reveals Novel Gene Organization in Sex-Linked Regions.</title>
        <authorList>
            <person name="Hyden B."/>
            <person name="Feng K."/>
            <person name="Yates T.B."/>
            <person name="Jawdy S."/>
            <person name="Cereghino C."/>
            <person name="Smart L.B."/>
            <person name="Muchero W."/>
        </authorList>
    </citation>
    <scope>NUCLEOTIDE SEQUENCE [LARGE SCALE GENOMIC DNA]</scope>
    <source>
        <tissue evidence="1">Shoot tip</tissue>
    </source>
</reference>
<dbReference type="PANTHER" id="PTHR12381">
    <property type="entry name" value="HETEROGENEOUS NUCLEAR RIBONUCLEOPROTEIN U FAMILY MEMBER"/>
    <property type="match status" value="1"/>
</dbReference>
<proteinExistence type="predicted"/>
<protein>
    <submittedName>
        <fullName evidence="1">Uncharacterized protein</fullName>
    </submittedName>
</protein>
<dbReference type="Gene3D" id="3.40.50.300">
    <property type="entry name" value="P-loop containing nucleotide triphosphate hydrolases"/>
    <property type="match status" value="1"/>
</dbReference>
<dbReference type="EMBL" id="JAPFFJ010000018">
    <property type="protein sequence ID" value="KAJ6401774.1"/>
    <property type="molecule type" value="Genomic_DNA"/>
</dbReference>
<gene>
    <name evidence="1" type="ORF">OIU84_013944</name>
</gene>
<evidence type="ECO:0000313" key="1">
    <source>
        <dbReference type="EMBL" id="KAJ6401774.1"/>
    </source>
</evidence>
<dbReference type="InterPro" id="IPR027417">
    <property type="entry name" value="P-loop_NTPase"/>
</dbReference>
<comment type="caution">
    <text evidence="1">The sequence shown here is derived from an EMBL/GenBank/DDBJ whole genome shotgun (WGS) entry which is preliminary data.</text>
</comment>
<keyword evidence="2" id="KW-1185">Reference proteome</keyword>
<dbReference type="GO" id="GO:0005634">
    <property type="term" value="C:nucleus"/>
    <property type="evidence" value="ECO:0007669"/>
    <property type="project" value="TreeGrafter"/>
</dbReference>
<dbReference type="Proteomes" id="UP001162972">
    <property type="component" value="Chromosome 4"/>
</dbReference>